<dbReference type="Pfam" id="PF07992">
    <property type="entry name" value="Pyr_redox_2"/>
    <property type="match status" value="1"/>
</dbReference>
<keyword evidence="1" id="KW-0560">Oxidoreductase</keyword>
<name>A0A4Q1HN01_9BURK</name>
<dbReference type="Gene3D" id="1.10.10.1100">
    <property type="entry name" value="BFD-like [2Fe-2S]-binding domain"/>
    <property type="match status" value="1"/>
</dbReference>
<dbReference type="InterPro" id="IPR041117">
    <property type="entry name" value="SoxA_A3"/>
</dbReference>
<proteinExistence type="predicted"/>
<evidence type="ECO:0000259" key="3">
    <source>
        <dbReference type="Pfam" id="PF17806"/>
    </source>
</evidence>
<gene>
    <name evidence="4" type="ORF">C7R54_00995</name>
</gene>
<dbReference type="PIRSF" id="PIRSF037495">
    <property type="entry name" value="Opine_OX_OoxA/HcnB"/>
    <property type="match status" value="1"/>
</dbReference>
<dbReference type="CDD" id="cd19946">
    <property type="entry name" value="GlpA-like_Fer2_BFD-like"/>
    <property type="match status" value="1"/>
</dbReference>
<sequence length="459" mass="48389">MTPRVVVVGAGPAGVRCAEVLVRAGLRPVLVDEGSRDGGQIYRRQPEGFKRGYDTLYGSEAARARALHETFDRLRPHIDYHDQTLAWNAADQALHLVRDGRAWSVPYDAIVVCAGATDRLMPVAGWQRAGCYSLGGAQIALKSQACAIGSRVVFMGTGPLLYLVAAQYSKAGARVAAVLDTAPRGARFAALPQLLARPGVLRKGMALVASLRRAGVALRSGITPMAVDGDDAAGVRAVRYRDDAGREQAVDCDAVAMGYHLRAETQLADLLRCEFRHDAVARQWLPAIDAWGRASVQGVYLAGDGARLQGADGAEASGALAGLAVLQDAGLPVPAGAASASALLRELARMERFRRGIARAFPWPAAQAAALDDTVMACRCEGITVGELRRVVREEGACEVNRSKAFSRVGMGRCQGRYCGLAGAEIVAASSGVDVALVGRLRTQAPVKPLPATTSKVTA</sequence>
<dbReference type="InterPro" id="IPR051691">
    <property type="entry name" value="Metab_Enz_Cyan_OpOx_G3PDH"/>
</dbReference>
<dbReference type="InterPro" id="IPR036188">
    <property type="entry name" value="FAD/NAD-bd_sf"/>
</dbReference>
<accession>A0A4Q1HN01</accession>
<organism evidence="4 5">
    <name type="scientific">Achromobacter aloeverae</name>
    <dbReference type="NCBI Taxonomy" id="1750518"/>
    <lineage>
        <taxon>Bacteria</taxon>
        <taxon>Pseudomonadati</taxon>
        <taxon>Pseudomonadota</taxon>
        <taxon>Betaproteobacteria</taxon>
        <taxon>Burkholderiales</taxon>
        <taxon>Alcaligenaceae</taxon>
        <taxon>Achromobacter</taxon>
    </lineage>
</organism>
<comment type="caution">
    <text evidence="4">The sequence shown here is derived from an EMBL/GenBank/DDBJ whole genome shotgun (WGS) entry which is preliminary data.</text>
</comment>
<dbReference type="PANTHER" id="PTHR42949:SF3">
    <property type="entry name" value="ANAEROBIC GLYCEROL-3-PHOSPHATE DEHYDROGENASE SUBUNIT B"/>
    <property type="match status" value="1"/>
</dbReference>
<dbReference type="PANTHER" id="PTHR42949">
    <property type="entry name" value="ANAEROBIC GLYCEROL-3-PHOSPHATE DEHYDROGENASE SUBUNIT B"/>
    <property type="match status" value="1"/>
</dbReference>
<dbReference type="InterPro" id="IPR023753">
    <property type="entry name" value="FAD/NAD-binding_dom"/>
</dbReference>
<dbReference type="OrthoDB" id="9801699at2"/>
<dbReference type="InterPro" id="IPR041854">
    <property type="entry name" value="BFD-like_2Fe2S-bd_dom_sf"/>
</dbReference>
<dbReference type="SUPFAM" id="SSF51905">
    <property type="entry name" value="FAD/NAD(P)-binding domain"/>
    <property type="match status" value="1"/>
</dbReference>
<keyword evidence="5" id="KW-1185">Reference proteome</keyword>
<dbReference type="InterPro" id="IPR017224">
    <property type="entry name" value="Opine_Oxase_asu/HCN_bsu"/>
</dbReference>
<dbReference type="PRINTS" id="PR00469">
    <property type="entry name" value="PNDRDTASEII"/>
</dbReference>
<evidence type="ECO:0000313" key="4">
    <source>
        <dbReference type="EMBL" id="RXN92372.1"/>
    </source>
</evidence>
<evidence type="ECO:0000313" key="5">
    <source>
        <dbReference type="Proteomes" id="UP000290849"/>
    </source>
</evidence>
<evidence type="ECO:0000259" key="2">
    <source>
        <dbReference type="Pfam" id="PF07992"/>
    </source>
</evidence>
<feature type="domain" description="SoxA A3" evidence="3">
    <location>
        <begin position="383"/>
        <end position="451"/>
    </location>
</feature>
<dbReference type="Pfam" id="PF17806">
    <property type="entry name" value="SO_alpha_A3"/>
    <property type="match status" value="1"/>
</dbReference>
<dbReference type="Gene3D" id="3.50.50.60">
    <property type="entry name" value="FAD/NAD(P)-binding domain"/>
    <property type="match status" value="2"/>
</dbReference>
<dbReference type="EMBL" id="PYAL01000001">
    <property type="protein sequence ID" value="RXN92372.1"/>
    <property type="molecule type" value="Genomic_DNA"/>
</dbReference>
<dbReference type="RefSeq" id="WP_129148335.1">
    <property type="nucleotide sequence ID" value="NZ_JBHSDO010000016.1"/>
</dbReference>
<evidence type="ECO:0000256" key="1">
    <source>
        <dbReference type="ARBA" id="ARBA00023002"/>
    </source>
</evidence>
<feature type="domain" description="FAD/NAD(P)-binding" evidence="2">
    <location>
        <begin position="4"/>
        <end position="317"/>
    </location>
</feature>
<dbReference type="Proteomes" id="UP000290849">
    <property type="component" value="Unassembled WGS sequence"/>
</dbReference>
<reference evidence="4 5" key="1">
    <citation type="journal article" date="2017" name="Int. J. Syst. Evol. Microbiol.">
        <title>Achromobacter aloeverae sp. nov., isolated from the root of Aloe vera (L.) Burm.f.</title>
        <authorList>
            <person name="Kuncharoen N."/>
            <person name="Muramatsu Y."/>
            <person name="Shibata C."/>
            <person name="Kamakura Y."/>
            <person name="Nakagawa Y."/>
            <person name="Tanasupawat S."/>
        </authorList>
    </citation>
    <scope>NUCLEOTIDE SEQUENCE [LARGE SCALE GENOMIC DNA]</scope>
    <source>
        <strain evidence="4 5">AVA-1</strain>
    </source>
</reference>
<dbReference type="AlphaFoldDB" id="A0A4Q1HN01"/>
<protein>
    <submittedName>
        <fullName evidence="4">FAD/NAD(P)-binding oxidoreductase</fullName>
    </submittedName>
</protein>
<dbReference type="PRINTS" id="PR00368">
    <property type="entry name" value="FADPNR"/>
</dbReference>
<dbReference type="GO" id="GO:0016491">
    <property type="term" value="F:oxidoreductase activity"/>
    <property type="evidence" value="ECO:0007669"/>
    <property type="project" value="UniProtKB-KW"/>
</dbReference>